<accession>A0ABN3FLE8</accession>
<dbReference type="CDD" id="cd06445">
    <property type="entry name" value="ATase"/>
    <property type="match status" value="1"/>
</dbReference>
<organism evidence="3 4">
    <name type="scientific">Saccharopolyspora halophila</name>
    <dbReference type="NCBI Taxonomy" id="405551"/>
    <lineage>
        <taxon>Bacteria</taxon>
        <taxon>Bacillati</taxon>
        <taxon>Actinomycetota</taxon>
        <taxon>Actinomycetes</taxon>
        <taxon>Pseudonocardiales</taxon>
        <taxon>Pseudonocardiaceae</taxon>
        <taxon>Saccharopolyspora</taxon>
    </lineage>
</organism>
<dbReference type="SUPFAM" id="SSF46767">
    <property type="entry name" value="Methylated DNA-protein cysteine methyltransferase, C-terminal domain"/>
    <property type="match status" value="1"/>
</dbReference>
<evidence type="ECO:0000313" key="3">
    <source>
        <dbReference type="EMBL" id="GAA2332669.1"/>
    </source>
</evidence>
<evidence type="ECO:0000259" key="2">
    <source>
        <dbReference type="Pfam" id="PF01035"/>
    </source>
</evidence>
<name>A0ABN3FLE8_9PSEU</name>
<dbReference type="EMBL" id="BAAARA010000001">
    <property type="protein sequence ID" value="GAA2332669.1"/>
    <property type="molecule type" value="Genomic_DNA"/>
</dbReference>
<dbReference type="PANTHER" id="PTHR42942">
    <property type="entry name" value="6-O-METHYLGUANINE DNA METHYLTRANSFERASE"/>
    <property type="match status" value="1"/>
</dbReference>
<reference evidence="3 4" key="1">
    <citation type="journal article" date="2019" name="Int. J. Syst. Evol. Microbiol.">
        <title>The Global Catalogue of Microorganisms (GCM) 10K type strain sequencing project: providing services to taxonomists for standard genome sequencing and annotation.</title>
        <authorList>
            <consortium name="The Broad Institute Genomics Platform"/>
            <consortium name="The Broad Institute Genome Sequencing Center for Infectious Disease"/>
            <person name="Wu L."/>
            <person name="Ma J."/>
        </authorList>
    </citation>
    <scope>NUCLEOTIDE SEQUENCE [LARGE SCALE GENOMIC DNA]</scope>
    <source>
        <strain evidence="3 4">JCM 16221</strain>
    </source>
</reference>
<dbReference type="PANTHER" id="PTHR42942:SF1">
    <property type="entry name" value="ALKYLTRANSFERASE-LIKE PROTEIN 1"/>
    <property type="match status" value="1"/>
</dbReference>
<keyword evidence="4" id="KW-1185">Reference proteome</keyword>
<dbReference type="Gene3D" id="1.10.10.10">
    <property type="entry name" value="Winged helix-like DNA-binding domain superfamily/Winged helix DNA-binding domain"/>
    <property type="match status" value="1"/>
</dbReference>
<comment type="caution">
    <text evidence="3">The sequence shown here is derived from an EMBL/GenBank/DDBJ whole genome shotgun (WGS) entry which is preliminary data.</text>
</comment>
<protein>
    <submittedName>
        <fullName evidence="3">MGMT family protein</fullName>
    </submittedName>
</protein>
<dbReference type="InterPro" id="IPR036388">
    <property type="entry name" value="WH-like_DNA-bd_sf"/>
</dbReference>
<keyword evidence="1" id="KW-0227">DNA damage</keyword>
<proteinExistence type="predicted"/>
<dbReference type="Proteomes" id="UP001501218">
    <property type="component" value="Unassembled WGS sequence"/>
</dbReference>
<dbReference type="InterPro" id="IPR014048">
    <property type="entry name" value="MethylDNA_cys_MeTrfase_DNA-bd"/>
</dbReference>
<feature type="domain" description="Methylated-DNA-[protein]-cysteine S-methyltransferase DNA binding" evidence="2">
    <location>
        <begin position="2"/>
        <end position="75"/>
    </location>
</feature>
<dbReference type="InterPro" id="IPR052520">
    <property type="entry name" value="ATL_DNA_repair"/>
</dbReference>
<gene>
    <name evidence="3" type="ORF">GCM10009854_04950</name>
</gene>
<dbReference type="InterPro" id="IPR036217">
    <property type="entry name" value="MethylDNA_cys_MeTrfase_DNAb"/>
</dbReference>
<dbReference type="Pfam" id="PF01035">
    <property type="entry name" value="DNA_binding_1"/>
    <property type="match status" value="1"/>
</dbReference>
<evidence type="ECO:0000313" key="4">
    <source>
        <dbReference type="Proteomes" id="UP001501218"/>
    </source>
</evidence>
<evidence type="ECO:0000256" key="1">
    <source>
        <dbReference type="ARBA" id="ARBA00022763"/>
    </source>
</evidence>
<sequence length="91" mass="10147">MFERVRDVVASIPTGKVLSYGDVAKRAGVSSPRLVGRIMSEDTADLPWHRVLRANGTVAEHLRERQLEALRAEGVLANGPKIDMRAHRWTT</sequence>